<evidence type="ECO:0000313" key="2">
    <source>
        <dbReference type="EMBL" id="KAK8752776.1"/>
    </source>
</evidence>
<dbReference type="Proteomes" id="UP001445076">
    <property type="component" value="Unassembled WGS sequence"/>
</dbReference>
<evidence type="ECO:0000256" key="1">
    <source>
        <dbReference type="SAM" id="SignalP"/>
    </source>
</evidence>
<name>A0AAW0YMG4_CHEQU</name>
<keyword evidence="1" id="KW-0732">Signal</keyword>
<feature type="non-terminal residue" evidence="2">
    <location>
        <position position="220"/>
    </location>
</feature>
<gene>
    <name evidence="2" type="ORF">OTU49_007624</name>
</gene>
<accession>A0AAW0YMG4</accession>
<organism evidence="2 3">
    <name type="scientific">Cherax quadricarinatus</name>
    <name type="common">Australian red claw crayfish</name>
    <dbReference type="NCBI Taxonomy" id="27406"/>
    <lineage>
        <taxon>Eukaryota</taxon>
        <taxon>Metazoa</taxon>
        <taxon>Ecdysozoa</taxon>
        <taxon>Arthropoda</taxon>
        <taxon>Crustacea</taxon>
        <taxon>Multicrustacea</taxon>
        <taxon>Malacostraca</taxon>
        <taxon>Eumalacostraca</taxon>
        <taxon>Eucarida</taxon>
        <taxon>Decapoda</taxon>
        <taxon>Pleocyemata</taxon>
        <taxon>Astacidea</taxon>
        <taxon>Parastacoidea</taxon>
        <taxon>Parastacidae</taxon>
        <taxon>Cherax</taxon>
    </lineage>
</organism>
<dbReference type="EMBL" id="JARKIK010000004">
    <property type="protein sequence ID" value="KAK8752776.1"/>
    <property type="molecule type" value="Genomic_DNA"/>
</dbReference>
<reference evidence="2 3" key="1">
    <citation type="journal article" date="2024" name="BMC Genomics">
        <title>Genome assembly of redclaw crayfish (Cherax quadricarinatus) provides insights into its immune adaptation and hypoxia tolerance.</title>
        <authorList>
            <person name="Liu Z."/>
            <person name="Zheng J."/>
            <person name="Li H."/>
            <person name="Fang K."/>
            <person name="Wang S."/>
            <person name="He J."/>
            <person name="Zhou D."/>
            <person name="Weng S."/>
            <person name="Chi M."/>
            <person name="Gu Z."/>
            <person name="He J."/>
            <person name="Li F."/>
            <person name="Wang M."/>
        </authorList>
    </citation>
    <scope>NUCLEOTIDE SEQUENCE [LARGE SCALE GENOMIC DNA]</scope>
    <source>
        <strain evidence="2">ZL_2023a</strain>
    </source>
</reference>
<comment type="caution">
    <text evidence="2">The sequence shown here is derived from an EMBL/GenBank/DDBJ whole genome shotgun (WGS) entry which is preliminary data.</text>
</comment>
<dbReference type="AlphaFoldDB" id="A0AAW0YMG4"/>
<keyword evidence="3" id="KW-1185">Reference proteome</keyword>
<feature type="signal peptide" evidence="1">
    <location>
        <begin position="1"/>
        <end position="17"/>
    </location>
</feature>
<proteinExistence type="predicted"/>
<feature type="chain" id="PRO_5043441202" evidence="1">
    <location>
        <begin position="18"/>
        <end position="220"/>
    </location>
</feature>
<sequence length="220" mass="25400">MMVSIVFHLWFLGVVIKEDYKNIYKFYGLVIQSDEPQESESNVIITDSLSTAAEHQSQTFSYMDKNRSPNMKTQAQSQLSSQMKIKGSQETKTEKKLFELRHLKLHSFNQLARPSKHKTLTQLWQEGGDKQSFEAFFKAQLHVTGHESDDVLYKDLLLAYIEFCIQHNFPVAGLLCVKSYLKELGVVVQEMSGYKTLHYSFAGLQLLNLRVHHDNYQSSL</sequence>
<protein>
    <submittedName>
        <fullName evidence="2">Uncharacterized protein</fullName>
    </submittedName>
</protein>
<evidence type="ECO:0000313" key="3">
    <source>
        <dbReference type="Proteomes" id="UP001445076"/>
    </source>
</evidence>